<dbReference type="RefSeq" id="WP_213486558.1">
    <property type="nucleotide sequence ID" value="NZ_CAJRAY010000094.1"/>
</dbReference>
<comment type="caution">
    <text evidence="2">The sequence shown here is derived from an EMBL/GenBank/DDBJ whole genome shotgun (WGS) entry which is preliminary data.</text>
</comment>
<keyword evidence="1" id="KW-0812">Transmembrane</keyword>
<accession>A0ABN7S6T3</accession>
<dbReference type="EMBL" id="CAJRAY010000094">
    <property type="protein sequence ID" value="CAG5092479.1"/>
    <property type="molecule type" value="Genomic_DNA"/>
</dbReference>
<feature type="transmembrane region" description="Helical" evidence="1">
    <location>
        <begin position="16"/>
        <end position="38"/>
    </location>
</feature>
<dbReference type="Proteomes" id="UP000681526">
    <property type="component" value="Unassembled WGS sequence"/>
</dbReference>
<keyword evidence="1" id="KW-0472">Membrane</keyword>
<gene>
    <name evidence="2" type="primary">txxe 3313</name>
    <name evidence="2" type="ORF">TXXE_18275</name>
</gene>
<name>A0ABN7S6T3_THEXY</name>
<proteinExistence type="predicted"/>
<evidence type="ECO:0000313" key="3">
    <source>
        <dbReference type="Proteomes" id="UP000681526"/>
    </source>
</evidence>
<evidence type="ECO:0008006" key="4">
    <source>
        <dbReference type="Google" id="ProtNLM"/>
    </source>
</evidence>
<dbReference type="Pfam" id="PF12670">
    <property type="entry name" value="DUF3792"/>
    <property type="match status" value="1"/>
</dbReference>
<feature type="transmembrane region" description="Helical" evidence="1">
    <location>
        <begin position="50"/>
        <end position="68"/>
    </location>
</feature>
<feature type="transmembrane region" description="Helical" evidence="1">
    <location>
        <begin position="106"/>
        <end position="125"/>
    </location>
</feature>
<dbReference type="NCBIfam" id="TIGR04086">
    <property type="entry name" value="TIGR04086_membr"/>
    <property type="match status" value="1"/>
</dbReference>
<reference evidence="2 3" key="1">
    <citation type="submission" date="2021-04" db="EMBL/GenBank/DDBJ databases">
        <authorList>
            <person name="Rakotoarivonina H."/>
        </authorList>
    </citation>
    <scope>NUCLEOTIDE SEQUENCE [LARGE SCALE GENOMIC DNA]</scope>
    <source>
        <strain evidence="2 3">XE</strain>
    </source>
</reference>
<keyword evidence="1" id="KW-1133">Transmembrane helix</keyword>
<dbReference type="InterPro" id="IPR023804">
    <property type="entry name" value="DUF3792_TM"/>
</dbReference>
<keyword evidence="3" id="KW-1185">Reference proteome</keyword>
<evidence type="ECO:0000256" key="1">
    <source>
        <dbReference type="SAM" id="Phobius"/>
    </source>
</evidence>
<organism evidence="2 3">
    <name type="scientific">Thermobacillus xylanilyticus</name>
    <dbReference type="NCBI Taxonomy" id="76633"/>
    <lineage>
        <taxon>Bacteria</taxon>
        <taxon>Bacillati</taxon>
        <taxon>Bacillota</taxon>
        <taxon>Bacilli</taxon>
        <taxon>Bacillales</taxon>
        <taxon>Paenibacillaceae</taxon>
        <taxon>Thermobacillus</taxon>
    </lineage>
</organism>
<protein>
    <recommendedName>
        <fullName evidence="4">TIGR04086 family membrane protein</fullName>
    </recommendedName>
</protein>
<sequence>MEPIRTVTRAGGRLPLLYGLFASILWLGAGALLLSLLLRYSGLKETALPTLALLVHGISALAGGFTAGRRAGQKGWYSGLLLGVVYALIVLVIGFLAADAPLSLESLYMLAAAAGAGTIGGMFGVGTRR</sequence>
<feature type="transmembrane region" description="Helical" evidence="1">
    <location>
        <begin position="80"/>
        <end position="100"/>
    </location>
</feature>
<evidence type="ECO:0000313" key="2">
    <source>
        <dbReference type="EMBL" id="CAG5092479.1"/>
    </source>
</evidence>